<evidence type="ECO:0000313" key="3">
    <source>
        <dbReference type="Proteomes" id="UP000053890"/>
    </source>
</evidence>
<protein>
    <submittedName>
        <fullName evidence="2">Uncharacterized protein</fullName>
    </submittedName>
</protein>
<reference evidence="2 3" key="1">
    <citation type="journal article" date="2015" name="Front. Microbiol.">
        <title>Genome sequence of the plant growth promoting endophytic yeast Rhodotorula graminis WP1.</title>
        <authorList>
            <person name="Firrincieli A."/>
            <person name="Otillar R."/>
            <person name="Salamov A."/>
            <person name="Schmutz J."/>
            <person name="Khan Z."/>
            <person name="Redman R.S."/>
            <person name="Fleck N.D."/>
            <person name="Lindquist E."/>
            <person name="Grigoriev I.V."/>
            <person name="Doty S.L."/>
        </authorList>
    </citation>
    <scope>NUCLEOTIDE SEQUENCE [LARGE SCALE GENOMIC DNA]</scope>
    <source>
        <strain evidence="2 3">WP1</strain>
    </source>
</reference>
<dbReference type="STRING" id="578459.A0A0P9GZP8"/>
<evidence type="ECO:0000256" key="1">
    <source>
        <dbReference type="SAM" id="MobiDB-lite"/>
    </source>
</evidence>
<sequence length="163" mass="17175">MSAPPAYTPEVPPAGLRVPCTSGTPIDSTVTGPPPFADLDGSPVFVASALLGGGRSVHPCKFARGHAMYSYGGSEKQHQGRFDILPVTAAMEWVSAADGKIPKGRRPVEGGFEESGQHLFHALTNIDGVWVPGKTAEHLRGANFGFGGGETVRKTGYSILCWR</sequence>
<keyword evidence="3" id="KW-1185">Reference proteome</keyword>
<gene>
    <name evidence="2" type="ORF">RHOBADRAFT_46493</name>
</gene>
<dbReference type="OrthoDB" id="2142040at2759"/>
<dbReference type="GeneID" id="28975246"/>
<dbReference type="AlphaFoldDB" id="A0A0P9GZP8"/>
<dbReference type="OMA" id="QMEWVPA"/>
<dbReference type="PANTHER" id="PTHR31649">
    <property type="entry name" value="AGAP009604-PA"/>
    <property type="match status" value="1"/>
</dbReference>
<accession>A0A0P9GZP8</accession>
<dbReference type="Pfam" id="PF11901">
    <property type="entry name" value="DM9"/>
    <property type="match status" value="1"/>
</dbReference>
<evidence type="ECO:0000313" key="2">
    <source>
        <dbReference type="EMBL" id="KPV72904.1"/>
    </source>
</evidence>
<name>A0A0P9GZP8_RHOGW</name>
<dbReference type="PANTHER" id="PTHR31649:SF1">
    <property type="entry name" value="FARNESOIC ACID O-METHYL TRANSFERASE DOMAIN-CONTAINING PROTEIN"/>
    <property type="match status" value="1"/>
</dbReference>
<dbReference type="EMBL" id="KQ474085">
    <property type="protein sequence ID" value="KPV72904.1"/>
    <property type="molecule type" value="Genomic_DNA"/>
</dbReference>
<dbReference type="RefSeq" id="XP_018268953.1">
    <property type="nucleotide sequence ID" value="XM_018414798.1"/>
</dbReference>
<dbReference type="InterPro" id="IPR006616">
    <property type="entry name" value="DM9_repeat"/>
</dbReference>
<organism evidence="2 3">
    <name type="scientific">Rhodotorula graminis (strain WP1)</name>
    <dbReference type="NCBI Taxonomy" id="578459"/>
    <lineage>
        <taxon>Eukaryota</taxon>
        <taxon>Fungi</taxon>
        <taxon>Dikarya</taxon>
        <taxon>Basidiomycota</taxon>
        <taxon>Pucciniomycotina</taxon>
        <taxon>Microbotryomycetes</taxon>
        <taxon>Sporidiobolales</taxon>
        <taxon>Sporidiobolaceae</taxon>
        <taxon>Rhodotorula</taxon>
    </lineage>
</organism>
<dbReference type="Proteomes" id="UP000053890">
    <property type="component" value="Unassembled WGS sequence"/>
</dbReference>
<proteinExistence type="predicted"/>
<feature type="compositionally biased region" description="Pro residues" evidence="1">
    <location>
        <begin position="1"/>
        <end position="12"/>
    </location>
</feature>
<feature type="region of interest" description="Disordered" evidence="1">
    <location>
        <begin position="1"/>
        <end position="28"/>
    </location>
</feature>